<comment type="caution">
    <text evidence="4">The sequence shown here is derived from an EMBL/GenBank/DDBJ whole genome shotgun (WGS) entry which is preliminary data.</text>
</comment>
<feature type="coiled-coil region" evidence="1">
    <location>
        <begin position="546"/>
        <end position="590"/>
    </location>
</feature>
<keyword evidence="1" id="KW-0175">Coiled coil</keyword>
<organism evidence="4 5">
    <name type="scientific">Linnemannia gamsii</name>
    <dbReference type="NCBI Taxonomy" id="64522"/>
    <lineage>
        <taxon>Eukaryota</taxon>
        <taxon>Fungi</taxon>
        <taxon>Fungi incertae sedis</taxon>
        <taxon>Mucoromycota</taxon>
        <taxon>Mortierellomycotina</taxon>
        <taxon>Mortierellomycetes</taxon>
        <taxon>Mortierellales</taxon>
        <taxon>Mortierellaceae</taxon>
        <taxon>Linnemannia</taxon>
    </lineage>
</organism>
<dbReference type="InterPro" id="IPR015915">
    <property type="entry name" value="Kelch-typ_b-propeller"/>
</dbReference>
<keyword evidence="5" id="KW-1185">Reference proteome</keyword>
<sequence length="621" mass="69664">MESKVLSQFISLDLTISWNSTAPAWAELTDGPAQYASPTAFSSDEQTLFVFHIPASNSPPQYNVKTNTWNKSTALFQDENRERLGAVTDPRTGLIYIAGGYRDDNLDVTATFYMDIFDPVSQSIHPTDLPDPSKVFPHREWPVGDTSIHPEENDVVELYTDSDSDFRCRMIVSNTRCRFSFLQTFQPTKGTPPSDEDGTMVVVYGGYLWNSTIAGDLWVLDVINGAWSQGLSGPKRKDATCTIAGDQFLLWGGMTEQSNVLPSNEMVIYNLTSSKYMKQYTPPPFYKNLKPPPPLTRTTAPWPTDNPMTNKGVDGPSVPIGAAAGGAVAGLVLLGALVSLFFMRYRRRQRQGQTEEDKEPRVGGHVRRIAGLFGRQEGNQGRKEGPRHNPQQTNEEDELQRRLEMLESRQKEIDQTRQLLVQQHQESNPIPSLSQKRAPIALAENNAEVISMPVLPQQLSPDTVYSTFFSPDNLIGRRTVQAVLGPVEMFRSDSYEDDVPQKKESEMAQEAIEPIYGPSSPVNCAIPDVVYEPSSDVGMDWLYKDVIKLTEERNQLRIDNAVLEMKKTDLERQVANFRKLEEQQEKAEKEKRRVAPVQSGLKMLDLELAGNSPEKKGKPKM</sequence>
<name>A0A9P6R0L3_9FUNG</name>
<keyword evidence="3" id="KW-1133">Transmembrane helix</keyword>
<gene>
    <name evidence="4" type="ORF">BGZ97_001350</name>
</gene>
<protein>
    <recommendedName>
        <fullName evidence="6">Galactose oxidase</fullName>
    </recommendedName>
</protein>
<evidence type="ECO:0000256" key="1">
    <source>
        <dbReference type="SAM" id="Coils"/>
    </source>
</evidence>
<dbReference type="Proteomes" id="UP000823405">
    <property type="component" value="Unassembled WGS sequence"/>
</dbReference>
<dbReference type="OrthoDB" id="2444774at2759"/>
<accession>A0A9P6R0L3</accession>
<feature type="compositionally biased region" description="Basic and acidic residues" evidence="2">
    <location>
        <begin position="353"/>
        <end position="362"/>
    </location>
</feature>
<feature type="transmembrane region" description="Helical" evidence="3">
    <location>
        <begin position="320"/>
        <end position="343"/>
    </location>
</feature>
<dbReference type="Gene3D" id="2.120.10.80">
    <property type="entry name" value="Kelch-type beta propeller"/>
    <property type="match status" value="2"/>
</dbReference>
<evidence type="ECO:0000256" key="3">
    <source>
        <dbReference type="SAM" id="Phobius"/>
    </source>
</evidence>
<evidence type="ECO:0008006" key="6">
    <source>
        <dbReference type="Google" id="ProtNLM"/>
    </source>
</evidence>
<dbReference type="SUPFAM" id="SSF50965">
    <property type="entry name" value="Galactose oxidase, central domain"/>
    <property type="match status" value="1"/>
</dbReference>
<keyword evidence="3" id="KW-0472">Membrane</keyword>
<keyword evidence="3" id="KW-0812">Transmembrane</keyword>
<dbReference type="AlphaFoldDB" id="A0A9P6R0L3"/>
<feature type="region of interest" description="Disordered" evidence="2">
    <location>
        <begin position="349"/>
        <end position="398"/>
    </location>
</feature>
<evidence type="ECO:0000313" key="4">
    <source>
        <dbReference type="EMBL" id="KAG0304755.1"/>
    </source>
</evidence>
<dbReference type="InterPro" id="IPR011043">
    <property type="entry name" value="Gal_Oxase/kelch_b-propeller"/>
</dbReference>
<evidence type="ECO:0000313" key="5">
    <source>
        <dbReference type="Proteomes" id="UP000823405"/>
    </source>
</evidence>
<evidence type="ECO:0000256" key="2">
    <source>
        <dbReference type="SAM" id="MobiDB-lite"/>
    </source>
</evidence>
<reference evidence="4" key="1">
    <citation type="journal article" date="2020" name="Fungal Divers.">
        <title>Resolving the Mortierellaceae phylogeny through synthesis of multi-gene phylogenetics and phylogenomics.</title>
        <authorList>
            <person name="Vandepol N."/>
            <person name="Liber J."/>
            <person name="Desiro A."/>
            <person name="Na H."/>
            <person name="Kennedy M."/>
            <person name="Barry K."/>
            <person name="Grigoriev I.V."/>
            <person name="Miller A.N."/>
            <person name="O'Donnell K."/>
            <person name="Stajich J.E."/>
            <person name="Bonito G."/>
        </authorList>
    </citation>
    <scope>NUCLEOTIDE SEQUENCE</scope>
    <source>
        <strain evidence="4">NVP60</strain>
    </source>
</reference>
<dbReference type="EMBL" id="JAAAIN010001276">
    <property type="protein sequence ID" value="KAG0304755.1"/>
    <property type="molecule type" value="Genomic_DNA"/>
</dbReference>
<proteinExistence type="predicted"/>